<dbReference type="Proteomes" id="UP000037269">
    <property type="component" value="Unassembled WGS sequence"/>
</dbReference>
<dbReference type="PATRIC" id="fig|47500.8.peg.4914"/>
<sequence>MFMVRDKKRRKGDGWERSEKDMLAFLLPDRRAHPISSFFRIASFQPHSSVKISSVIYISNANTKAKVYEHRLQKKKWEEKWNKLDIIHMNL</sequence>
<evidence type="ECO:0000313" key="2">
    <source>
        <dbReference type="Proteomes" id="UP000037269"/>
    </source>
</evidence>
<comment type="caution">
    <text evidence="1">The sequence shown here is derived from an EMBL/GenBank/DDBJ whole genome shotgun (WGS) entry which is preliminary data.</text>
</comment>
<proteinExistence type="predicted"/>
<organism evidence="1 2">
    <name type="scientific">Aneurinibacillus migulanus</name>
    <name type="common">Bacillus migulanus</name>
    <dbReference type="NCBI Taxonomy" id="47500"/>
    <lineage>
        <taxon>Bacteria</taxon>
        <taxon>Bacillati</taxon>
        <taxon>Bacillota</taxon>
        <taxon>Bacilli</taxon>
        <taxon>Bacillales</taxon>
        <taxon>Paenibacillaceae</taxon>
        <taxon>Aneurinibacillus group</taxon>
        <taxon>Aneurinibacillus</taxon>
    </lineage>
</organism>
<dbReference type="AlphaFoldDB" id="A0A0D1XUG8"/>
<protein>
    <submittedName>
        <fullName evidence="1">Uncharacterized protein</fullName>
    </submittedName>
</protein>
<dbReference type="EMBL" id="LGUG01000004">
    <property type="protein sequence ID" value="KON97398.1"/>
    <property type="molecule type" value="Genomic_DNA"/>
</dbReference>
<reference evidence="1 2" key="1">
    <citation type="submission" date="2015-07" db="EMBL/GenBank/DDBJ databases">
        <title>Fjat-14205 dsm 2895.</title>
        <authorList>
            <person name="Liu B."/>
            <person name="Wang J."/>
            <person name="Zhu Y."/>
            <person name="Liu G."/>
            <person name="Chen Q."/>
            <person name="Chen Z."/>
            <person name="Lan J."/>
            <person name="Che J."/>
            <person name="Ge C."/>
            <person name="Shi H."/>
            <person name="Pan Z."/>
            <person name="Liu X."/>
        </authorList>
    </citation>
    <scope>NUCLEOTIDE SEQUENCE [LARGE SCALE GENOMIC DNA]</scope>
    <source>
        <strain evidence="1 2">DSM 2895</strain>
    </source>
</reference>
<evidence type="ECO:0000313" key="1">
    <source>
        <dbReference type="EMBL" id="KON97398.1"/>
    </source>
</evidence>
<accession>A0A0D1XUG8</accession>
<name>A0A0D1XUG8_ANEMI</name>
<gene>
    <name evidence="1" type="ORF">AF333_19915</name>
</gene>
<keyword evidence="2" id="KW-1185">Reference proteome</keyword>